<evidence type="ECO:0000313" key="4">
    <source>
        <dbReference type="Proteomes" id="UP000198374"/>
    </source>
</evidence>
<accession>A0A1Z5ICU7</accession>
<dbReference type="GO" id="GO:0005829">
    <property type="term" value="C:cytosol"/>
    <property type="evidence" value="ECO:0007669"/>
    <property type="project" value="TreeGrafter"/>
</dbReference>
<dbReference type="PRINTS" id="PR00069">
    <property type="entry name" value="ALDKETRDTASE"/>
</dbReference>
<dbReference type="Proteomes" id="UP000198374">
    <property type="component" value="Unassembled WGS sequence"/>
</dbReference>
<sequence>MFDAKVALGTWSWGSGVNGGDQVFGHHLTQTDLQAVVDSAMANGLNLWDTAAAYGQGSSETILGNCLKAYPRDDYFLSTKFTPRFAGTGDNPVADMLADSLKRLHTDYIDLYWIHNAEGVEKWTPLIIPLVKAGLVKHVGVSNHNLKQIKRAREILNAGGVQLDAVQNHFSLLHRQSEETGILDYCHQNNITFFPYMVLEQGVLTGKHDATHPFEGDSNRARTYNPMLPKLNELLAKMIKLAGQYHVAVADIATAWVIQKGTTPIIGVTKQHYIADTKNTISLKLASADMKSLESLADQAHVNTQGSWEHSMNES</sequence>
<dbReference type="InterPro" id="IPR020471">
    <property type="entry name" value="AKR"/>
</dbReference>
<feature type="domain" description="NADP-dependent oxidoreductase" evidence="2">
    <location>
        <begin position="6"/>
        <end position="297"/>
    </location>
</feature>
<organism evidence="3 4">
    <name type="scientific">Secundilactobacillus mixtipabuli</name>
    <dbReference type="NCBI Taxonomy" id="1435342"/>
    <lineage>
        <taxon>Bacteria</taxon>
        <taxon>Bacillati</taxon>
        <taxon>Bacillota</taxon>
        <taxon>Bacilli</taxon>
        <taxon>Lactobacillales</taxon>
        <taxon>Lactobacillaceae</taxon>
        <taxon>Secundilactobacillus</taxon>
    </lineage>
</organism>
<dbReference type="AlphaFoldDB" id="A0A1Z5ICU7"/>
<keyword evidence="4" id="KW-1185">Reference proteome</keyword>
<keyword evidence="1" id="KW-0560">Oxidoreductase</keyword>
<dbReference type="RefSeq" id="WP_089109236.1">
    <property type="nucleotide sequence ID" value="NZ_BCMF01000006.1"/>
</dbReference>
<evidence type="ECO:0000259" key="2">
    <source>
        <dbReference type="Pfam" id="PF00248"/>
    </source>
</evidence>
<dbReference type="InterPro" id="IPR036812">
    <property type="entry name" value="NAD(P)_OxRdtase_dom_sf"/>
</dbReference>
<protein>
    <submittedName>
        <fullName evidence="3">Aldo/keto reductase</fullName>
    </submittedName>
</protein>
<dbReference type="PANTHER" id="PTHR43364">
    <property type="entry name" value="NADH-SPECIFIC METHYLGLYOXAL REDUCTASE-RELATED"/>
    <property type="match status" value="1"/>
</dbReference>
<dbReference type="InterPro" id="IPR050523">
    <property type="entry name" value="AKR_Detox_Biosynth"/>
</dbReference>
<dbReference type="GO" id="GO:0016491">
    <property type="term" value="F:oxidoreductase activity"/>
    <property type="evidence" value="ECO:0007669"/>
    <property type="project" value="UniProtKB-KW"/>
</dbReference>
<reference evidence="3 4" key="1">
    <citation type="submission" date="2015-11" db="EMBL/GenBank/DDBJ databases">
        <title>Draft genome sequences of new species of the genus Lactobacillus isolated from orchardgrass silage.</title>
        <authorList>
            <person name="Tohno M."/>
            <person name="Tanizawa Y."/>
            <person name="Arita M."/>
        </authorList>
    </citation>
    <scope>NUCLEOTIDE SEQUENCE [LARGE SCALE GENOMIC DNA]</scope>
    <source>
        <strain evidence="3 4">IWT30</strain>
    </source>
</reference>
<dbReference type="OrthoDB" id="9773828at2"/>
<proteinExistence type="predicted"/>
<evidence type="ECO:0000256" key="1">
    <source>
        <dbReference type="ARBA" id="ARBA00023002"/>
    </source>
</evidence>
<dbReference type="PANTHER" id="PTHR43364:SF4">
    <property type="entry name" value="NAD(P)-LINKED OXIDOREDUCTASE SUPERFAMILY PROTEIN"/>
    <property type="match status" value="1"/>
</dbReference>
<evidence type="ECO:0000313" key="3">
    <source>
        <dbReference type="EMBL" id="GAW99441.1"/>
    </source>
</evidence>
<dbReference type="Gene3D" id="3.20.20.100">
    <property type="entry name" value="NADP-dependent oxidoreductase domain"/>
    <property type="match status" value="1"/>
</dbReference>
<dbReference type="Pfam" id="PF00248">
    <property type="entry name" value="Aldo_ket_red"/>
    <property type="match status" value="1"/>
</dbReference>
<dbReference type="CDD" id="cd19103">
    <property type="entry name" value="AKR_unchar"/>
    <property type="match status" value="1"/>
</dbReference>
<dbReference type="InterPro" id="IPR023210">
    <property type="entry name" value="NADP_OxRdtase_dom"/>
</dbReference>
<name>A0A1Z5ICU7_9LACO</name>
<gene>
    <name evidence="3" type="primary">tas_4</name>
    <name evidence="3" type="ORF">IWT30_01411</name>
</gene>
<dbReference type="EMBL" id="BCMF01000006">
    <property type="protein sequence ID" value="GAW99441.1"/>
    <property type="molecule type" value="Genomic_DNA"/>
</dbReference>
<comment type="caution">
    <text evidence="3">The sequence shown here is derived from an EMBL/GenBank/DDBJ whole genome shotgun (WGS) entry which is preliminary data.</text>
</comment>
<dbReference type="SUPFAM" id="SSF51430">
    <property type="entry name" value="NAD(P)-linked oxidoreductase"/>
    <property type="match status" value="1"/>
</dbReference>